<reference evidence="1 2" key="1">
    <citation type="submission" date="2019-07" db="EMBL/GenBank/DDBJ databases">
        <title>Genomic Encyclopedia of Type Strains, Phase I: the one thousand microbial genomes (KMG-I) project.</title>
        <authorList>
            <person name="Kyrpides N."/>
        </authorList>
    </citation>
    <scope>NUCLEOTIDE SEQUENCE [LARGE SCALE GENOMIC DNA]</scope>
    <source>
        <strain evidence="1 2">DSM 6562</strain>
    </source>
</reference>
<sequence>MNISNSRETIVIEIKDREDLNKISSMKLDLLLPRARRKINKPGRFYNKTEPLITCELPAKVHRVIPVKKATVEVNLVTMTLIKQKTCYQKEPR</sequence>
<evidence type="ECO:0000313" key="2">
    <source>
        <dbReference type="Proteomes" id="UP000323166"/>
    </source>
</evidence>
<protein>
    <submittedName>
        <fullName evidence="1">Uncharacterized protein</fullName>
    </submittedName>
</protein>
<keyword evidence="2" id="KW-1185">Reference proteome</keyword>
<name>A0A5S4ZR70_9FIRM</name>
<dbReference type="AlphaFoldDB" id="A0A5S4ZR70"/>
<organism evidence="1 2">
    <name type="scientific">Desulfallas thermosapovorans DSM 6562</name>
    <dbReference type="NCBI Taxonomy" id="1121431"/>
    <lineage>
        <taxon>Bacteria</taxon>
        <taxon>Bacillati</taxon>
        <taxon>Bacillota</taxon>
        <taxon>Clostridia</taxon>
        <taxon>Eubacteriales</taxon>
        <taxon>Desulfallaceae</taxon>
        <taxon>Desulfallas</taxon>
    </lineage>
</organism>
<comment type="caution">
    <text evidence="1">The sequence shown here is derived from an EMBL/GenBank/DDBJ whole genome shotgun (WGS) entry which is preliminary data.</text>
</comment>
<dbReference type="EMBL" id="VNHM01000008">
    <property type="protein sequence ID" value="TYO95324.1"/>
    <property type="molecule type" value="Genomic_DNA"/>
</dbReference>
<dbReference type="Proteomes" id="UP000323166">
    <property type="component" value="Unassembled WGS sequence"/>
</dbReference>
<gene>
    <name evidence="1" type="ORF">LX24_01674</name>
</gene>
<accession>A0A5S4ZR70</accession>
<dbReference type="RefSeq" id="WP_166511680.1">
    <property type="nucleotide sequence ID" value="NZ_VNHM01000008.1"/>
</dbReference>
<evidence type="ECO:0000313" key="1">
    <source>
        <dbReference type="EMBL" id="TYO95324.1"/>
    </source>
</evidence>
<proteinExistence type="predicted"/>